<feature type="compositionally biased region" description="Basic and acidic residues" evidence="1">
    <location>
        <begin position="120"/>
        <end position="131"/>
    </location>
</feature>
<gene>
    <name evidence="2" type="ORF">FG385_12070</name>
</gene>
<dbReference type="RefSeq" id="WP_139096772.1">
    <property type="nucleotide sequence ID" value="NZ_VDFW01000008.1"/>
</dbReference>
<feature type="compositionally biased region" description="Gly residues" evidence="1">
    <location>
        <begin position="133"/>
        <end position="158"/>
    </location>
</feature>
<dbReference type="OrthoDB" id="3373298at2"/>
<name>A0A5C4M3M5_9PSEU</name>
<dbReference type="EMBL" id="VDFW01000008">
    <property type="protein sequence ID" value="TNC26483.1"/>
    <property type="molecule type" value="Genomic_DNA"/>
</dbReference>
<keyword evidence="3" id="KW-1185">Reference proteome</keyword>
<organism evidence="2 3">
    <name type="scientific">Amycolatopsis alkalitolerans</name>
    <dbReference type="NCBI Taxonomy" id="2547244"/>
    <lineage>
        <taxon>Bacteria</taxon>
        <taxon>Bacillati</taxon>
        <taxon>Actinomycetota</taxon>
        <taxon>Actinomycetes</taxon>
        <taxon>Pseudonocardiales</taxon>
        <taxon>Pseudonocardiaceae</taxon>
        <taxon>Amycolatopsis</taxon>
    </lineage>
</organism>
<evidence type="ECO:0000313" key="3">
    <source>
        <dbReference type="Proteomes" id="UP000305546"/>
    </source>
</evidence>
<reference evidence="2 3" key="1">
    <citation type="submission" date="2019-06" db="EMBL/GenBank/DDBJ databases">
        <title>Amycolatopsis alkalitolerans sp. nov., isolated from Gastrodia elata Blume.</title>
        <authorList>
            <person name="Narsing Rao M.P."/>
            <person name="Li W.J."/>
        </authorList>
    </citation>
    <scope>NUCLEOTIDE SEQUENCE [LARGE SCALE GENOMIC DNA]</scope>
    <source>
        <strain evidence="2 3">SYSUP0005</strain>
    </source>
</reference>
<protein>
    <submittedName>
        <fullName evidence="2">Uncharacterized protein</fullName>
    </submittedName>
</protein>
<comment type="caution">
    <text evidence="2">The sequence shown here is derived from an EMBL/GenBank/DDBJ whole genome shotgun (WGS) entry which is preliminary data.</text>
</comment>
<proteinExistence type="predicted"/>
<dbReference type="Proteomes" id="UP000305546">
    <property type="component" value="Unassembled WGS sequence"/>
</dbReference>
<feature type="compositionally biased region" description="Basic and acidic residues" evidence="1">
    <location>
        <begin position="95"/>
        <end position="109"/>
    </location>
</feature>
<accession>A0A5C4M3M5</accession>
<evidence type="ECO:0000256" key="1">
    <source>
        <dbReference type="SAM" id="MobiDB-lite"/>
    </source>
</evidence>
<dbReference type="AlphaFoldDB" id="A0A5C4M3M5"/>
<feature type="region of interest" description="Disordered" evidence="1">
    <location>
        <begin position="95"/>
        <end position="164"/>
    </location>
</feature>
<evidence type="ECO:0000313" key="2">
    <source>
        <dbReference type="EMBL" id="TNC26483.1"/>
    </source>
</evidence>
<sequence>MDLTTWLLGRTPARPLVAAVPGGTGARLAVEREIRVRGWVPALSPAEATMLVVAGAPDSATEAGVEAVWRQIPAPRARVDVADPGEVARALDRAERVLRSPEHQRDAGAETHQSGGGTHPADHDVGGRDLPGHGMGQMGEHGMGGGHGMSGHGAGGHDMTGHEMHMGGMEMPGGIGMADRAPDRDGLRLDRLTFRLGPVLAAWPEGLVLRVDLQGDVVQEATIERSPGSTAQFWETLGEIPRLAAWRLDSCARLLTLAGWDAAAITAARLRDDILAGERPSAAFARWARRVRRSRVLRWSLSGLGVLDGGDVRGRLLRWLDEAEADLRSPDRFPAHDPGPAAALPGLLTGAELASARLIIASLDPYPGGRP</sequence>